<dbReference type="Gene3D" id="3.40.630.10">
    <property type="entry name" value="Zn peptidases"/>
    <property type="match status" value="2"/>
</dbReference>
<dbReference type="RefSeq" id="WP_338669204.1">
    <property type="nucleotide sequence ID" value="NZ_CP146609.1"/>
</dbReference>
<dbReference type="Gene3D" id="3.50.30.30">
    <property type="match status" value="1"/>
</dbReference>
<feature type="transmembrane region" description="Helical" evidence="6">
    <location>
        <begin position="1419"/>
        <end position="1441"/>
    </location>
</feature>
<dbReference type="PANTHER" id="PTHR30572">
    <property type="entry name" value="MEMBRANE COMPONENT OF TRANSPORTER-RELATED"/>
    <property type="match status" value="1"/>
</dbReference>
<proteinExistence type="predicted"/>
<evidence type="ECO:0000256" key="7">
    <source>
        <dbReference type="SAM" id="SignalP"/>
    </source>
</evidence>
<keyword evidence="4 6" id="KW-1133">Transmembrane helix</keyword>
<dbReference type="Proteomes" id="UP001385389">
    <property type="component" value="Chromosome"/>
</dbReference>
<comment type="subcellular location">
    <subcellularLocation>
        <location evidence="1">Cell membrane</location>
        <topology evidence="1">Multi-pass membrane protein</topology>
    </subcellularLocation>
</comment>
<dbReference type="InterPro" id="IPR046450">
    <property type="entry name" value="PA_dom_sf"/>
</dbReference>
<evidence type="ECO:0000313" key="10">
    <source>
        <dbReference type="Proteomes" id="UP001385389"/>
    </source>
</evidence>
<evidence type="ECO:0000256" key="5">
    <source>
        <dbReference type="ARBA" id="ARBA00023136"/>
    </source>
</evidence>
<feature type="transmembrane region" description="Helical" evidence="6">
    <location>
        <begin position="978"/>
        <end position="1002"/>
    </location>
</feature>
<evidence type="ECO:0000256" key="4">
    <source>
        <dbReference type="ARBA" id="ARBA00022989"/>
    </source>
</evidence>
<feature type="signal peptide" evidence="7">
    <location>
        <begin position="1"/>
        <end position="31"/>
    </location>
</feature>
<evidence type="ECO:0000313" key="9">
    <source>
        <dbReference type="EMBL" id="WWX23507.1"/>
    </source>
</evidence>
<sequence>MTRRGPHVSTALTALLQALILVLAASGPALADGAAFLRALSALGDRSPGSAGVGRAADMVEAEFKRLFPDGAVGRQSFHLPVQVQEGASLTVPATGHVEPLRQLRANALSPGAVAPPGIDGPLLYAGNGRVADFDGLSVQGAVVLMDMDSGKNWNNAAMLGARALIFVGVGGDGGPDPRPRFSDKFELTPVDFPIFWISRERAKALFGDDFRAKGPHALGAVTLTSKGKWRNERLENVYCRIPGSDPELSSQTVIVEAFYDSTALVEGQSPGADEGASIAALMDVAENLAVHRPKRSVLFLATAGKSSAQAGMREFTWALVTDGTVLKARRNELRRLVDDTERTLTLLRSPEPLSPSNLADPADAALLKKALKAVVRNREDDITGELMRLRLLAGPQDGAREDGQTADQTRIQALADERIRLKRLTWISSTVDDYPLPPEERVALRRFFKPAERLRSAVLADVSGQLGDIASARAVRDTLGETSIAAHVSLFLSSHGDGLGGFDQGFLIDLKPDVNRTGFFRPLDTVMKGAVERLKKTDQAVAHLFRDTLRPGKRAWQSYLPDRPELGGEPMALAGLPGFTLATVHDVRPTWGTPYDRPGRVDFDFLARQSRLVRALVGALADQPIADAGKRDKNHFVTLEGRANLLRKGEIFPDRPGTGMVVLAFQWQTRNYGMVDTQGDFRIPGLASKKVSYHKAVIEAFKFNDETGLADWAIDKPKTGKAAYRVKLSRAVQATDLILFACTQTTLFDMFDPRTFKYLYRPTLIDGRTEAPPVSYWYSRMDTRSSTLGTLFLEPDTPVKLTLSDTVLDKKVLLLNADKEHPSGLGYVARRWPVIPLTEFRAARDMWALLGPRIDNLEEKGIVNDRIRLLRREGDRELADAVRYKEARQWDKFVEASRASLSKASRVYNDVDKTQRDVLFGVLFYVALFVPFAYCMERLFFSFVDIRKRISAFLGFLVLIIGIIYLVHPAFQLTYSPLVVILAFFILALSLLVSMIIFFRFEREMVELQKRSSHVKLTGISPMAAFGAAFVLGVGNLKRRPVRTFLTFATLVILTFTIMNFTTVKSVRQAGWARFNDHASYDGVMVKYLNWQDIPMEALSVMRNAFAGTGVVAPRVWYDTGFTSDKSRAPLIPVVRDGKEAQGRGLIGLSWREPQVSGLDRILVKGRWFKKGERQVIMLPQRMADRIGADPDDPKRNKVVLWGLPLTLVGVFSDEGLRDHPDLDGEPMTPIVFPNQAATQLSEVEAEAIENGEDVMATESRYQHIPGFETVIVPAEELLALSAGRLKGIAVHPDAGHRVGDDLGDRFGLLLFKGGPEGTSLYFASDAVNYSGVANILIPLAISILIVLNTMIGSVYERRPEIAVYTSVGLAPPHVAFLFIAESLAFAVISVVVGYVLAQTSSAFLAGTPLWAGMTANYSSTAGVAAMVLVIGVVLISAIYPARVAANIAIPDVNKSWTMPKAEGDRMTVILPFLIKMTEMTSAGGFLRQYYLAHHDVSHGAFCTDDMRCNFLDLGMEEAATGLATGAGQDISLSDDLCFSLDLRVWLAPFDFGVRQKVKLVFCPSDIYKGFRQIKVLIDREAGELKAWENLNRNFINDLRKQLLAWRSLDDEAVAFYADDLNAERQRQEREEEEEFKA</sequence>
<reference evidence="9 10" key="1">
    <citation type="submission" date="2024-03" db="EMBL/GenBank/DDBJ databases">
        <title>Phenotype and Genome Characterization of a Sulfate-Reducing Bacterium Pseudodesulfovibrio sp. strain 5S69, isolated from Petroleum Reservoir in Tatarstan (Russia).</title>
        <authorList>
            <person name="Bidzhieva S.K."/>
            <person name="Kadnikov V."/>
            <person name="Tourova T.P."/>
            <person name="Samigullina S.R."/>
            <person name="Sokolova D.S."/>
            <person name="Poltaraus A.B."/>
            <person name="Avtukh A.N."/>
            <person name="Tereshina V.M."/>
            <person name="Mardanov A.V."/>
            <person name="Nazina T.N."/>
        </authorList>
    </citation>
    <scope>NUCLEOTIDE SEQUENCE [LARGE SCALE GENOMIC DNA]</scope>
    <source>
        <strain evidence="9 10">5S69</strain>
    </source>
</reference>
<evidence type="ECO:0000256" key="6">
    <source>
        <dbReference type="SAM" id="Phobius"/>
    </source>
</evidence>
<dbReference type="InterPro" id="IPR003838">
    <property type="entry name" value="ABC3_permease_C"/>
</dbReference>
<feature type="transmembrane region" description="Helical" evidence="6">
    <location>
        <begin position="919"/>
        <end position="941"/>
    </location>
</feature>
<dbReference type="SUPFAM" id="SSF53187">
    <property type="entry name" value="Zn-dependent exopeptidases"/>
    <property type="match status" value="1"/>
</dbReference>
<feature type="transmembrane region" description="Helical" evidence="6">
    <location>
        <begin position="1014"/>
        <end position="1034"/>
    </location>
</feature>
<name>A0ABZ2J1P8_9BACT</name>
<feature type="transmembrane region" description="Helical" evidence="6">
    <location>
        <begin position="953"/>
        <end position="972"/>
    </location>
</feature>
<protein>
    <submittedName>
        <fullName evidence="9">FtsX-like permease family protein</fullName>
    </submittedName>
</protein>
<feature type="transmembrane region" description="Helical" evidence="6">
    <location>
        <begin position="1337"/>
        <end position="1357"/>
    </location>
</feature>
<keyword evidence="5 6" id="KW-0472">Membrane</keyword>
<accession>A0ABZ2J1P8</accession>
<feature type="transmembrane region" description="Helical" evidence="6">
    <location>
        <begin position="1377"/>
        <end position="1399"/>
    </location>
</feature>
<dbReference type="InterPro" id="IPR050250">
    <property type="entry name" value="Macrolide_Exporter_MacB"/>
</dbReference>
<keyword evidence="2" id="KW-1003">Cell membrane</keyword>
<evidence type="ECO:0000256" key="1">
    <source>
        <dbReference type="ARBA" id="ARBA00004651"/>
    </source>
</evidence>
<feature type="transmembrane region" description="Helical" evidence="6">
    <location>
        <begin position="1046"/>
        <end position="1065"/>
    </location>
</feature>
<dbReference type="SUPFAM" id="SSF52025">
    <property type="entry name" value="PA domain"/>
    <property type="match status" value="1"/>
</dbReference>
<organism evidence="9 10">
    <name type="scientific">Pseudodesulfovibrio methanolicus</name>
    <dbReference type="NCBI Taxonomy" id="3126690"/>
    <lineage>
        <taxon>Bacteria</taxon>
        <taxon>Pseudomonadati</taxon>
        <taxon>Thermodesulfobacteriota</taxon>
        <taxon>Desulfovibrionia</taxon>
        <taxon>Desulfovibrionales</taxon>
        <taxon>Desulfovibrionaceae</taxon>
    </lineage>
</organism>
<keyword evidence="3 6" id="KW-0812">Transmembrane</keyword>
<dbReference type="Pfam" id="PF02687">
    <property type="entry name" value="FtsX"/>
    <property type="match status" value="1"/>
</dbReference>
<feature type="domain" description="ABC3 transporter permease C-terminal" evidence="8">
    <location>
        <begin position="1339"/>
        <end position="1449"/>
    </location>
</feature>
<evidence type="ECO:0000256" key="2">
    <source>
        <dbReference type="ARBA" id="ARBA00022475"/>
    </source>
</evidence>
<keyword evidence="10" id="KW-1185">Reference proteome</keyword>
<gene>
    <name evidence="9" type="ORF">V8V93_04695</name>
</gene>
<dbReference type="EMBL" id="CP146609">
    <property type="protein sequence ID" value="WWX23507.1"/>
    <property type="molecule type" value="Genomic_DNA"/>
</dbReference>
<evidence type="ECO:0000259" key="8">
    <source>
        <dbReference type="Pfam" id="PF02687"/>
    </source>
</evidence>
<dbReference type="PANTHER" id="PTHR30572:SF17">
    <property type="entry name" value="ABC3 TRANSPORTER PERMEASE PROTEIN DOMAIN-CONTAINING PROTEIN"/>
    <property type="match status" value="1"/>
</dbReference>
<evidence type="ECO:0000256" key="3">
    <source>
        <dbReference type="ARBA" id="ARBA00022692"/>
    </source>
</evidence>
<keyword evidence="7" id="KW-0732">Signal</keyword>
<feature type="chain" id="PRO_5045781543" evidence="7">
    <location>
        <begin position="32"/>
        <end position="1639"/>
    </location>
</feature>